<keyword evidence="3" id="KW-1185">Reference proteome</keyword>
<dbReference type="GO" id="GO:0051082">
    <property type="term" value="F:unfolded protein binding"/>
    <property type="evidence" value="ECO:0007669"/>
    <property type="project" value="TreeGrafter"/>
</dbReference>
<dbReference type="AlphaFoldDB" id="A0A7J0FBN7"/>
<dbReference type="GO" id="GO:0005737">
    <property type="term" value="C:cytoplasm"/>
    <property type="evidence" value="ECO:0007669"/>
    <property type="project" value="TreeGrafter"/>
</dbReference>
<organism evidence="2 3">
    <name type="scientific">Actinidia rufa</name>
    <dbReference type="NCBI Taxonomy" id="165716"/>
    <lineage>
        <taxon>Eukaryota</taxon>
        <taxon>Viridiplantae</taxon>
        <taxon>Streptophyta</taxon>
        <taxon>Embryophyta</taxon>
        <taxon>Tracheophyta</taxon>
        <taxon>Spermatophyta</taxon>
        <taxon>Magnoliopsida</taxon>
        <taxon>eudicotyledons</taxon>
        <taxon>Gunneridae</taxon>
        <taxon>Pentapetalae</taxon>
        <taxon>asterids</taxon>
        <taxon>Ericales</taxon>
        <taxon>Actinidiaceae</taxon>
        <taxon>Actinidia</taxon>
    </lineage>
</organism>
<evidence type="ECO:0000259" key="1">
    <source>
        <dbReference type="Pfam" id="PF00226"/>
    </source>
</evidence>
<name>A0A7J0FBN7_9ERIC</name>
<dbReference type="CDD" id="cd06257">
    <property type="entry name" value="DnaJ"/>
    <property type="match status" value="1"/>
</dbReference>
<protein>
    <recommendedName>
        <fullName evidence="1">J domain-containing protein</fullName>
    </recommendedName>
</protein>
<dbReference type="EMBL" id="BJWL01000011">
    <property type="protein sequence ID" value="GFY96102.1"/>
    <property type="molecule type" value="Genomic_DNA"/>
</dbReference>
<dbReference type="InterPro" id="IPR036869">
    <property type="entry name" value="J_dom_sf"/>
</dbReference>
<dbReference type="Pfam" id="PF00226">
    <property type="entry name" value="DnaJ"/>
    <property type="match status" value="1"/>
</dbReference>
<sequence>MCLVSMCKHREVTHGPIAYLDVSLSSLLGQATSTNIELAKKCHPDANKNNPSAKWKFQEIRDAYEIFENEAENFATDIQMELLLLFAEAARGCTEHLSFDASIPCDSCSE</sequence>
<dbReference type="Proteomes" id="UP000585474">
    <property type="component" value="Unassembled WGS sequence"/>
</dbReference>
<gene>
    <name evidence="2" type="ORF">Acr_11g0004080</name>
</gene>
<dbReference type="PANTHER" id="PTHR43096">
    <property type="entry name" value="DNAJ HOMOLOG 1, MITOCHONDRIAL-RELATED"/>
    <property type="match status" value="1"/>
</dbReference>
<accession>A0A7J0FBN7</accession>
<proteinExistence type="predicted"/>
<evidence type="ECO:0000313" key="2">
    <source>
        <dbReference type="EMBL" id="GFY96102.1"/>
    </source>
</evidence>
<evidence type="ECO:0000313" key="3">
    <source>
        <dbReference type="Proteomes" id="UP000585474"/>
    </source>
</evidence>
<dbReference type="Gene3D" id="1.10.287.110">
    <property type="entry name" value="DnaJ domain"/>
    <property type="match status" value="1"/>
</dbReference>
<dbReference type="InterPro" id="IPR001623">
    <property type="entry name" value="DnaJ_domain"/>
</dbReference>
<dbReference type="GO" id="GO:0042026">
    <property type="term" value="P:protein refolding"/>
    <property type="evidence" value="ECO:0007669"/>
    <property type="project" value="TreeGrafter"/>
</dbReference>
<dbReference type="PANTHER" id="PTHR43096:SF36">
    <property type="entry name" value="CHAPERONE PROTEIN DNAJ 1, MITOCHONDRIAL"/>
    <property type="match status" value="1"/>
</dbReference>
<feature type="domain" description="J" evidence="1">
    <location>
        <begin position="37"/>
        <end position="70"/>
    </location>
</feature>
<comment type="caution">
    <text evidence="2">The sequence shown here is derived from an EMBL/GenBank/DDBJ whole genome shotgun (WGS) entry which is preliminary data.</text>
</comment>
<dbReference type="SUPFAM" id="SSF46565">
    <property type="entry name" value="Chaperone J-domain"/>
    <property type="match status" value="1"/>
</dbReference>
<reference evidence="2 3" key="1">
    <citation type="submission" date="2019-07" db="EMBL/GenBank/DDBJ databases">
        <title>De Novo Assembly of kiwifruit Actinidia rufa.</title>
        <authorList>
            <person name="Sugita-Konishi S."/>
            <person name="Sato K."/>
            <person name="Mori E."/>
            <person name="Abe Y."/>
            <person name="Kisaki G."/>
            <person name="Hamano K."/>
            <person name="Suezawa K."/>
            <person name="Otani M."/>
            <person name="Fukuda T."/>
            <person name="Manabe T."/>
            <person name="Gomi K."/>
            <person name="Tabuchi M."/>
            <person name="Akimitsu K."/>
            <person name="Kataoka I."/>
        </authorList>
    </citation>
    <scope>NUCLEOTIDE SEQUENCE [LARGE SCALE GENOMIC DNA]</scope>
    <source>
        <strain evidence="3">cv. Fuchu</strain>
    </source>
</reference>
<dbReference type="OrthoDB" id="10256793at2759"/>